<dbReference type="EMBL" id="JBFOLK010000552">
    <property type="protein sequence ID" value="KAL2453829.1"/>
    <property type="molecule type" value="Genomic_DNA"/>
</dbReference>
<feature type="transmembrane region" description="Helical" evidence="13">
    <location>
        <begin position="6"/>
        <end position="24"/>
    </location>
</feature>
<dbReference type="InterPro" id="IPR002401">
    <property type="entry name" value="Cyt_P450_E_grp-I"/>
</dbReference>
<dbReference type="FunFam" id="1.10.630.10:FF:000043">
    <property type="entry name" value="Cytochrome P450 99A2"/>
    <property type="match status" value="1"/>
</dbReference>
<dbReference type="InterPro" id="IPR001128">
    <property type="entry name" value="Cyt_P450"/>
</dbReference>
<dbReference type="PROSITE" id="PS00086">
    <property type="entry name" value="CYTOCHROME_P450"/>
    <property type="match status" value="1"/>
</dbReference>
<organism evidence="14 15">
    <name type="scientific">Abeliophyllum distichum</name>
    <dbReference type="NCBI Taxonomy" id="126358"/>
    <lineage>
        <taxon>Eukaryota</taxon>
        <taxon>Viridiplantae</taxon>
        <taxon>Streptophyta</taxon>
        <taxon>Embryophyta</taxon>
        <taxon>Tracheophyta</taxon>
        <taxon>Spermatophyta</taxon>
        <taxon>Magnoliopsida</taxon>
        <taxon>eudicotyledons</taxon>
        <taxon>Gunneridae</taxon>
        <taxon>Pentapetalae</taxon>
        <taxon>asterids</taxon>
        <taxon>lamiids</taxon>
        <taxon>Lamiales</taxon>
        <taxon>Oleaceae</taxon>
        <taxon>Forsythieae</taxon>
        <taxon>Abeliophyllum</taxon>
    </lineage>
</organism>
<dbReference type="PANTHER" id="PTHR47955">
    <property type="entry name" value="CYTOCHROME P450 FAMILY 71 PROTEIN"/>
    <property type="match status" value="1"/>
</dbReference>
<evidence type="ECO:0000256" key="1">
    <source>
        <dbReference type="ARBA" id="ARBA00004167"/>
    </source>
</evidence>
<dbReference type="AlphaFoldDB" id="A0ABD1NQD2"/>
<evidence type="ECO:0000256" key="12">
    <source>
        <dbReference type="RuleBase" id="RU000461"/>
    </source>
</evidence>
<dbReference type="Gene3D" id="1.10.630.10">
    <property type="entry name" value="Cytochrome P450"/>
    <property type="match status" value="1"/>
</dbReference>
<dbReference type="GO" id="GO:0046872">
    <property type="term" value="F:metal ion binding"/>
    <property type="evidence" value="ECO:0007669"/>
    <property type="project" value="UniProtKB-KW"/>
</dbReference>
<comment type="subcellular location">
    <subcellularLocation>
        <location evidence="1">Membrane</location>
        <topology evidence="1">Single-pass membrane protein</topology>
    </subcellularLocation>
</comment>
<gene>
    <name evidence="14" type="ORF">Adt_48672</name>
</gene>
<evidence type="ECO:0000256" key="4">
    <source>
        <dbReference type="ARBA" id="ARBA00022692"/>
    </source>
</evidence>
<evidence type="ECO:0000313" key="14">
    <source>
        <dbReference type="EMBL" id="KAL2453829.1"/>
    </source>
</evidence>
<evidence type="ECO:0000256" key="6">
    <source>
        <dbReference type="ARBA" id="ARBA00022989"/>
    </source>
</evidence>
<dbReference type="PRINTS" id="PR00463">
    <property type="entry name" value="EP450I"/>
</dbReference>
<reference evidence="15" key="1">
    <citation type="submission" date="2024-07" db="EMBL/GenBank/DDBJ databases">
        <title>Two chromosome-level genome assemblies of Korean endemic species Abeliophyllum distichum and Forsythia ovata (Oleaceae).</title>
        <authorList>
            <person name="Jang H."/>
        </authorList>
    </citation>
    <scope>NUCLEOTIDE SEQUENCE [LARGE SCALE GENOMIC DNA]</scope>
</reference>
<dbReference type="CDD" id="cd11072">
    <property type="entry name" value="CYP71-like"/>
    <property type="match status" value="1"/>
</dbReference>
<comment type="cofactor">
    <cofactor evidence="11">
        <name>heme</name>
        <dbReference type="ChEBI" id="CHEBI:30413"/>
    </cofactor>
</comment>
<dbReference type="PRINTS" id="PR00385">
    <property type="entry name" value="P450"/>
</dbReference>
<name>A0ABD1NQD2_9LAMI</name>
<evidence type="ECO:0000256" key="8">
    <source>
        <dbReference type="ARBA" id="ARBA00023004"/>
    </source>
</evidence>
<feature type="binding site" description="axial binding residue" evidence="11">
    <location>
        <position position="444"/>
    </location>
    <ligand>
        <name>heme</name>
        <dbReference type="ChEBI" id="CHEBI:30413"/>
    </ligand>
    <ligandPart>
        <name>Fe</name>
        <dbReference type="ChEBI" id="CHEBI:18248"/>
    </ligandPart>
</feature>
<keyword evidence="9 12" id="KW-0503">Monooxygenase</keyword>
<evidence type="ECO:0000256" key="2">
    <source>
        <dbReference type="ARBA" id="ARBA00010617"/>
    </source>
</evidence>
<keyword evidence="3 11" id="KW-0349">Heme</keyword>
<dbReference type="GO" id="GO:0016020">
    <property type="term" value="C:membrane"/>
    <property type="evidence" value="ECO:0007669"/>
    <property type="project" value="UniProtKB-SubCell"/>
</dbReference>
<evidence type="ECO:0000256" key="9">
    <source>
        <dbReference type="ARBA" id="ARBA00023033"/>
    </source>
</evidence>
<dbReference type="GO" id="GO:0004497">
    <property type="term" value="F:monooxygenase activity"/>
    <property type="evidence" value="ECO:0007669"/>
    <property type="project" value="UniProtKB-KW"/>
</dbReference>
<comment type="caution">
    <text evidence="14">The sequence shown here is derived from an EMBL/GenBank/DDBJ whole genome shotgun (WGS) entry which is preliminary data.</text>
</comment>
<evidence type="ECO:0000256" key="10">
    <source>
        <dbReference type="ARBA" id="ARBA00023136"/>
    </source>
</evidence>
<evidence type="ECO:0000313" key="15">
    <source>
        <dbReference type="Proteomes" id="UP001604336"/>
    </source>
</evidence>
<keyword evidence="10 13" id="KW-0472">Membrane</keyword>
<keyword evidence="8 11" id="KW-0408">Iron</keyword>
<proteinExistence type="inferred from homology"/>
<sequence length="508" mass="57473">MEIQLSYFLATFFFFLFLLAKHYFNKSRTDQKLPPGPRKLPFIGNLHQLVGSLPHRSLKKLSEKYGPLMHLQIGELKTIVVSSARIAEETLKTNGLVFADRPELLLTKIMFYNFSDLGSSPYGEHWRQMRKLCIMELLSPKKVQSFQNIMVEEFSRLVSSIQSSQGVPINLTEKILEAESTIICRAAVGRRYSDQKALISLARETASFAGIFNVGDIFPSLKFLDSLFGSKRKLVNMHKKVDFILENIFREHEEDRLSITRGQTGDQPLEEDLLDVFLRLKDSDEFQVSITKENIKANILELLFAGIETSSTAIEWAMATMMKHPRVMEKAQREVRQAFKGNKKISHSDIQNLSYLKMVIKESLRLYPPGPLLGPRLSRAKCTIDGYDIPANTIAIINGWAIGRDPEFWDNPEVFEPERFSNISTSFTGANFELIPFGAGRRMCPGISFGLASIEHSLAYLLYHFDWKLPGGISPEEFDMTEKAGATSGRKHGLCLIPTSYVPLDGSS</sequence>
<evidence type="ECO:0000256" key="11">
    <source>
        <dbReference type="PIRSR" id="PIRSR602401-1"/>
    </source>
</evidence>
<keyword evidence="15" id="KW-1185">Reference proteome</keyword>
<keyword evidence="5 11" id="KW-0479">Metal-binding</keyword>
<keyword evidence="7 12" id="KW-0560">Oxidoreductase</keyword>
<evidence type="ECO:0000256" key="7">
    <source>
        <dbReference type="ARBA" id="ARBA00023002"/>
    </source>
</evidence>
<dbReference type="SUPFAM" id="SSF48264">
    <property type="entry name" value="Cytochrome P450"/>
    <property type="match status" value="1"/>
</dbReference>
<accession>A0ABD1NQD2</accession>
<dbReference type="InterPro" id="IPR036396">
    <property type="entry name" value="Cyt_P450_sf"/>
</dbReference>
<keyword evidence="6 13" id="KW-1133">Transmembrane helix</keyword>
<evidence type="ECO:0000256" key="13">
    <source>
        <dbReference type="SAM" id="Phobius"/>
    </source>
</evidence>
<protein>
    <submittedName>
        <fullName evidence="14">Cytochrome</fullName>
    </submittedName>
</protein>
<dbReference type="Proteomes" id="UP001604336">
    <property type="component" value="Unassembled WGS sequence"/>
</dbReference>
<dbReference type="PANTHER" id="PTHR47955:SF9">
    <property type="entry name" value="PREMNASPIRODIENE OXYGENASE-LIKE"/>
    <property type="match status" value="1"/>
</dbReference>
<keyword evidence="4 13" id="KW-0812">Transmembrane</keyword>
<evidence type="ECO:0000256" key="3">
    <source>
        <dbReference type="ARBA" id="ARBA00022617"/>
    </source>
</evidence>
<evidence type="ECO:0000256" key="5">
    <source>
        <dbReference type="ARBA" id="ARBA00022723"/>
    </source>
</evidence>
<comment type="similarity">
    <text evidence="2 12">Belongs to the cytochrome P450 family.</text>
</comment>
<dbReference type="InterPro" id="IPR017972">
    <property type="entry name" value="Cyt_P450_CS"/>
</dbReference>
<dbReference type="Pfam" id="PF00067">
    <property type="entry name" value="p450"/>
    <property type="match status" value="1"/>
</dbReference>